<evidence type="ECO:0000313" key="2">
    <source>
        <dbReference type="Proteomes" id="UP001165083"/>
    </source>
</evidence>
<dbReference type="AlphaFoldDB" id="A0A9W6TXD5"/>
<gene>
    <name evidence="1" type="ORF">Plil01_000862600</name>
</gene>
<comment type="caution">
    <text evidence="1">The sequence shown here is derived from an EMBL/GenBank/DDBJ whole genome shotgun (WGS) entry which is preliminary data.</text>
</comment>
<proteinExistence type="predicted"/>
<protein>
    <submittedName>
        <fullName evidence="1">Unnamed protein product</fullName>
    </submittedName>
</protein>
<reference evidence="1" key="1">
    <citation type="submission" date="2023-04" db="EMBL/GenBank/DDBJ databases">
        <title>Phytophthora lilii NBRC 32176.</title>
        <authorList>
            <person name="Ichikawa N."/>
            <person name="Sato H."/>
            <person name="Tonouchi N."/>
        </authorList>
    </citation>
    <scope>NUCLEOTIDE SEQUENCE</scope>
    <source>
        <strain evidence="1">NBRC 32176</strain>
    </source>
</reference>
<dbReference type="Proteomes" id="UP001165083">
    <property type="component" value="Unassembled WGS sequence"/>
</dbReference>
<sequence>MCRHFVNLDSNNCDECIDEIYEHSEHLVDADAIDIYDDMSVVQIDSDSDFDPEDDDDCLIPQRRGFLNYPKSIITPLHLNERYERVAQLRTINSKIDLYSRFKACLLYSIELNGCSRRRSKAIHSG</sequence>
<name>A0A9W6TXD5_9STRA</name>
<evidence type="ECO:0000313" key="1">
    <source>
        <dbReference type="EMBL" id="GMF21783.1"/>
    </source>
</evidence>
<organism evidence="1 2">
    <name type="scientific">Phytophthora lilii</name>
    <dbReference type="NCBI Taxonomy" id="2077276"/>
    <lineage>
        <taxon>Eukaryota</taxon>
        <taxon>Sar</taxon>
        <taxon>Stramenopiles</taxon>
        <taxon>Oomycota</taxon>
        <taxon>Peronosporomycetes</taxon>
        <taxon>Peronosporales</taxon>
        <taxon>Peronosporaceae</taxon>
        <taxon>Phytophthora</taxon>
    </lineage>
</organism>
<keyword evidence="2" id="KW-1185">Reference proteome</keyword>
<accession>A0A9W6TXD5</accession>
<dbReference type="EMBL" id="BSXW01000418">
    <property type="protein sequence ID" value="GMF21783.1"/>
    <property type="molecule type" value="Genomic_DNA"/>
</dbReference>